<reference evidence="2 3" key="1">
    <citation type="journal article" date="2013" name="BMC Genomics">
        <title>The miniature genome of a carnivorous plant Genlisea aurea contains a low number of genes and short non-coding sequences.</title>
        <authorList>
            <person name="Leushkin E.V."/>
            <person name="Sutormin R.A."/>
            <person name="Nabieva E.R."/>
            <person name="Penin A.A."/>
            <person name="Kondrashov A.S."/>
            <person name="Logacheva M.D."/>
        </authorList>
    </citation>
    <scope>NUCLEOTIDE SEQUENCE [LARGE SCALE GENOMIC DNA]</scope>
</reference>
<evidence type="ECO:0000256" key="1">
    <source>
        <dbReference type="SAM" id="MobiDB-lite"/>
    </source>
</evidence>
<protein>
    <submittedName>
        <fullName evidence="2">Uncharacterized protein</fullName>
    </submittedName>
</protein>
<evidence type="ECO:0000313" key="2">
    <source>
        <dbReference type="EMBL" id="EPS70740.1"/>
    </source>
</evidence>
<keyword evidence="3" id="KW-1185">Reference proteome</keyword>
<dbReference type="AlphaFoldDB" id="S8CVB3"/>
<dbReference type="Proteomes" id="UP000015453">
    <property type="component" value="Unassembled WGS sequence"/>
</dbReference>
<dbReference type="OrthoDB" id="1898513at2759"/>
<comment type="caution">
    <text evidence="2">The sequence shown here is derived from an EMBL/GenBank/DDBJ whole genome shotgun (WGS) entry which is preliminary data.</text>
</comment>
<feature type="compositionally biased region" description="Low complexity" evidence="1">
    <location>
        <begin position="21"/>
        <end position="42"/>
    </location>
</feature>
<organism evidence="2 3">
    <name type="scientific">Genlisea aurea</name>
    <dbReference type="NCBI Taxonomy" id="192259"/>
    <lineage>
        <taxon>Eukaryota</taxon>
        <taxon>Viridiplantae</taxon>
        <taxon>Streptophyta</taxon>
        <taxon>Embryophyta</taxon>
        <taxon>Tracheophyta</taxon>
        <taxon>Spermatophyta</taxon>
        <taxon>Magnoliopsida</taxon>
        <taxon>eudicotyledons</taxon>
        <taxon>Gunneridae</taxon>
        <taxon>Pentapetalae</taxon>
        <taxon>asterids</taxon>
        <taxon>lamiids</taxon>
        <taxon>Lamiales</taxon>
        <taxon>Lentibulariaceae</taxon>
        <taxon>Genlisea</taxon>
    </lineage>
</organism>
<feature type="region of interest" description="Disordered" evidence="1">
    <location>
        <begin position="1"/>
        <end position="65"/>
    </location>
</feature>
<feature type="compositionally biased region" description="Basic and acidic residues" evidence="1">
    <location>
        <begin position="55"/>
        <end position="65"/>
    </location>
</feature>
<proteinExistence type="predicted"/>
<accession>S8CVB3</accession>
<gene>
    <name evidence="2" type="ORF">M569_04025</name>
</gene>
<sequence length="298" mass="34119">METLQQKKNIQYDLFEKNKSDSSPGGSCSSDSDSESHNSVFSTPLPSDIYFVSDKTPEHDGEKKKLKEAEDEMHKLKSQTEAALTKTAALQIQLLSAENSIRLQGEELEKENTNSLMLQRRVVELEAQLEHEKKQVQDLKQEIADRDSELKKLKGAFAIEKWQLETQRDSLAVEIELVHALNAEKDALKLKNESLESEKHDLEGSIQELHGGIRLLEDRIHELHREKQLLITESNEADKLKYRVEVLEEEVAKQAVMISDTAEGKREAIRQLCFSLDHFRSAYEEVRLIKKPTALIFN</sequence>
<name>S8CVB3_9LAMI</name>
<dbReference type="EMBL" id="AUSU01001560">
    <property type="protein sequence ID" value="EPS70740.1"/>
    <property type="molecule type" value="Genomic_DNA"/>
</dbReference>
<evidence type="ECO:0000313" key="3">
    <source>
        <dbReference type="Proteomes" id="UP000015453"/>
    </source>
</evidence>